<dbReference type="Proteomes" id="UP000001312">
    <property type="component" value="Unassembled WGS sequence"/>
</dbReference>
<name>A7EVM4_SCLS1</name>
<accession>A7EVM4</accession>
<protein>
    <submittedName>
        <fullName evidence="1">Uncharacterized protein</fullName>
    </submittedName>
</protein>
<organism evidence="1 2">
    <name type="scientific">Sclerotinia sclerotiorum (strain ATCC 18683 / 1980 / Ss-1)</name>
    <name type="common">White mold</name>
    <name type="synonym">Whetzelinia sclerotiorum</name>
    <dbReference type="NCBI Taxonomy" id="665079"/>
    <lineage>
        <taxon>Eukaryota</taxon>
        <taxon>Fungi</taxon>
        <taxon>Dikarya</taxon>
        <taxon>Ascomycota</taxon>
        <taxon>Pezizomycotina</taxon>
        <taxon>Leotiomycetes</taxon>
        <taxon>Helotiales</taxon>
        <taxon>Sclerotiniaceae</taxon>
        <taxon>Sclerotinia</taxon>
    </lineage>
</organism>
<dbReference type="RefSeq" id="XP_001589661.1">
    <property type="nucleotide sequence ID" value="XM_001589611.1"/>
</dbReference>
<evidence type="ECO:0000313" key="1">
    <source>
        <dbReference type="EMBL" id="EDN93516.1"/>
    </source>
</evidence>
<evidence type="ECO:0000313" key="2">
    <source>
        <dbReference type="Proteomes" id="UP000001312"/>
    </source>
</evidence>
<gene>
    <name evidence="1" type="ORF">SS1G_09383</name>
</gene>
<dbReference type="GeneID" id="5485933"/>
<dbReference type="InParanoid" id="A7EVM4"/>
<proteinExistence type="predicted"/>
<dbReference type="KEGG" id="ssl:SS1G_09383"/>
<keyword evidence="2" id="KW-1185">Reference proteome</keyword>
<reference evidence="2" key="1">
    <citation type="journal article" date="2011" name="PLoS Genet.">
        <title>Genomic analysis of the necrotrophic fungal pathogens Sclerotinia sclerotiorum and Botrytis cinerea.</title>
        <authorList>
            <person name="Amselem J."/>
            <person name="Cuomo C.A."/>
            <person name="van Kan J.A."/>
            <person name="Viaud M."/>
            <person name="Benito E.P."/>
            <person name="Couloux A."/>
            <person name="Coutinho P.M."/>
            <person name="de Vries R.P."/>
            <person name="Dyer P.S."/>
            <person name="Fillinger S."/>
            <person name="Fournier E."/>
            <person name="Gout L."/>
            <person name="Hahn M."/>
            <person name="Kohn L."/>
            <person name="Lapalu N."/>
            <person name="Plummer K.M."/>
            <person name="Pradier J.M."/>
            <person name="Quevillon E."/>
            <person name="Sharon A."/>
            <person name="Simon A."/>
            <person name="ten Have A."/>
            <person name="Tudzynski B."/>
            <person name="Tudzynski P."/>
            <person name="Wincker P."/>
            <person name="Andrew M."/>
            <person name="Anthouard V."/>
            <person name="Beever R.E."/>
            <person name="Beffa R."/>
            <person name="Benoit I."/>
            <person name="Bouzid O."/>
            <person name="Brault B."/>
            <person name="Chen Z."/>
            <person name="Choquer M."/>
            <person name="Collemare J."/>
            <person name="Cotton P."/>
            <person name="Danchin E.G."/>
            <person name="Da Silva C."/>
            <person name="Gautier A."/>
            <person name="Giraud C."/>
            <person name="Giraud T."/>
            <person name="Gonzalez C."/>
            <person name="Grossetete S."/>
            <person name="Guldener U."/>
            <person name="Henrissat B."/>
            <person name="Howlett B.J."/>
            <person name="Kodira C."/>
            <person name="Kretschmer M."/>
            <person name="Lappartient A."/>
            <person name="Leroch M."/>
            <person name="Levis C."/>
            <person name="Mauceli E."/>
            <person name="Neuveglise C."/>
            <person name="Oeser B."/>
            <person name="Pearson M."/>
            <person name="Poulain J."/>
            <person name="Poussereau N."/>
            <person name="Quesneville H."/>
            <person name="Rascle C."/>
            <person name="Schumacher J."/>
            <person name="Segurens B."/>
            <person name="Sexton A."/>
            <person name="Silva E."/>
            <person name="Sirven C."/>
            <person name="Soanes D.M."/>
            <person name="Talbot N.J."/>
            <person name="Templeton M."/>
            <person name="Yandava C."/>
            <person name="Yarden O."/>
            <person name="Zeng Q."/>
            <person name="Rollins J.A."/>
            <person name="Lebrun M.H."/>
            <person name="Dickman M."/>
        </authorList>
    </citation>
    <scope>NUCLEOTIDE SEQUENCE [LARGE SCALE GENOMIC DNA]</scope>
    <source>
        <strain evidence="2">ATCC 18683 / 1980 / Ss-1</strain>
    </source>
</reference>
<dbReference type="HOGENOM" id="CLU_2265343_0_0_1"/>
<sequence length="103" mass="11638">MPIPMVRLRVNDEGVVLLLRLGCGEEVDCVFESVAATGDEGEVSADRKGRKELLPEAGIMDYTKVVDHNPPLGRVLMVSFLTSSQEWRMRNLNKTYFGDRKHF</sequence>
<dbReference type="AlphaFoldDB" id="A7EVM4"/>
<dbReference type="EMBL" id="CH476633">
    <property type="protein sequence ID" value="EDN93516.1"/>
    <property type="molecule type" value="Genomic_DNA"/>
</dbReference>